<dbReference type="NCBIfam" id="TIGR00377">
    <property type="entry name" value="ant_ant_sig"/>
    <property type="match status" value="1"/>
</dbReference>
<evidence type="ECO:0000256" key="2">
    <source>
        <dbReference type="RuleBase" id="RU003749"/>
    </source>
</evidence>
<gene>
    <name evidence="4" type="ORF">KCMC57_15710</name>
</gene>
<comment type="similarity">
    <text evidence="1 2">Belongs to the anti-sigma-factor antagonist family.</text>
</comment>
<dbReference type="CDD" id="cd07043">
    <property type="entry name" value="STAS_anti-anti-sigma_factors"/>
    <property type="match status" value="1"/>
</dbReference>
<organism evidence="4">
    <name type="scientific">Kitasatospora sp. CMC57</name>
    <dbReference type="NCBI Taxonomy" id="3231513"/>
    <lineage>
        <taxon>Bacteria</taxon>
        <taxon>Bacillati</taxon>
        <taxon>Actinomycetota</taxon>
        <taxon>Actinomycetes</taxon>
        <taxon>Kitasatosporales</taxon>
        <taxon>Streptomycetaceae</taxon>
        <taxon>Kitasatospora</taxon>
    </lineage>
</organism>
<dbReference type="AlphaFoldDB" id="A0AB33JUT4"/>
<dbReference type="PANTHER" id="PTHR33495:SF2">
    <property type="entry name" value="ANTI-SIGMA FACTOR ANTAGONIST TM_1081-RELATED"/>
    <property type="match status" value="1"/>
</dbReference>
<evidence type="ECO:0000256" key="1">
    <source>
        <dbReference type="ARBA" id="ARBA00009013"/>
    </source>
</evidence>
<sequence length="125" mass="13519">MDLKITFQQLEGWSVAHVEGELDIATTDELRRRLTDALSAVDGGVRLVVDLTRLDFCDASGLGALLAARETAERLGAKVRLAITEGRVLRVIRLTQLDRVLPVYPTVRAAVSATDAEVDALSFSG</sequence>
<dbReference type="InterPro" id="IPR036513">
    <property type="entry name" value="STAS_dom_sf"/>
</dbReference>
<dbReference type="PANTHER" id="PTHR33495">
    <property type="entry name" value="ANTI-SIGMA FACTOR ANTAGONIST TM_1081-RELATED-RELATED"/>
    <property type="match status" value="1"/>
</dbReference>
<evidence type="ECO:0000259" key="3">
    <source>
        <dbReference type="PROSITE" id="PS50801"/>
    </source>
</evidence>
<protein>
    <recommendedName>
        <fullName evidence="2">Anti-sigma factor antagonist</fullName>
    </recommendedName>
</protein>
<name>A0AB33JUT4_9ACTN</name>
<dbReference type="Gene3D" id="3.30.750.24">
    <property type="entry name" value="STAS domain"/>
    <property type="match status" value="1"/>
</dbReference>
<dbReference type="EMBL" id="AP035881">
    <property type="protein sequence ID" value="BFP45203.1"/>
    <property type="molecule type" value="Genomic_DNA"/>
</dbReference>
<dbReference type="PROSITE" id="PS50801">
    <property type="entry name" value="STAS"/>
    <property type="match status" value="1"/>
</dbReference>
<proteinExistence type="inferred from homology"/>
<dbReference type="InterPro" id="IPR002645">
    <property type="entry name" value="STAS_dom"/>
</dbReference>
<accession>A0AB33JUT4</accession>
<dbReference type="GO" id="GO:0043856">
    <property type="term" value="F:anti-sigma factor antagonist activity"/>
    <property type="evidence" value="ECO:0007669"/>
    <property type="project" value="InterPro"/>
</dbReference>
<dbReference type="SUPFAM" id="SSF52091">
    <property type="entry name" value="SpoIIaa-like"/>
    <property type="match status" value="1"/>
</dbReference>
<evidence type="ECO:0000313" key="4">
    <source>
        <dbReference type="EMBL" id="BFP45203.1"/>
    </source>
</evidence>
<dbReference type="RefSeq" id="WP_407987727.1">
    <property type="nucleotide sequence ID" value="NZ_AP035881.2"/>
</dbReference>
<reference evidence="4" key="1">
    <citation type="submission" date="2024-07" db="EMBL/GenBank/DDBJ databases">
        <title>Complete genome sequences of cellulolytic bacteria, Kitasatospora sp. CMC57 and Streptomyces sp. CMC78, isolated from Japanese agricultural soil.</title>
        <authorList>
            <person name="Hashimoto T."/>
            <person name="Ito M."/>
            <person name="Iwamoto M."/>
            <person name="Fukahori D."/>
            <person name="Shoda T."/>
            <person name="Sakoda M."/>
            <person name="Morohoshi T."/>
            <person name="Mitsuboshi M."/>
            <person name="Nishizawa T."/>
        </authorList>
    </citation>
    <scope>NUCLEOTIDE SEQUENCE</scope>
    <source>
        <strain evidence="4">CMC57</strain>
    </source>
</reference>
<dbReference type="Pfam" id="PF01740">
    <property type="entry name" value="STAS"/>
    <property type="match status" value="1"/>
</dbReference>
<dbReference type="InterPro" id="IPR003658">
    <property type="entry name" value="Anti-sigma_ant"/>
</dbReference>
<feature type="domain" description="STAS" evidence="3">
    <location>
        <begin position="3"/>
        <end position="114"/>
    </location>
</feature>